<dbReference type="InterPro" id="IPR004400">
    <property type="entry name" value="UreG"/>
</dbReference>
<name>A0A316YV72_9BASI</name>
<evidence type="ECO:0000259" key="7">
    <source>
        <dbReference type="Pfam" id="PF02492"/>
    </source>
</evidence>
<reference evidence="8" key="1">
    <citation type="journal article" date="2018" name="Mol. Biol. Evol.">
        <title>Broad Genomic Sampling Reveals a Smut Pathogenic Ancestry of the Fungal Clade Ustilaginomycotina.</title>
        <authorList>
            <person name="Kijpornyongpan T."/>
            <person name="Mondo S.J."/>
            <person name="Barry K."/>
            <person name="Sandor L."/>
            <person name="Lee J."/>
            <person name="Lipzen A."/>
            <person name="Pangilinan J."/>
            <person name="LaButti K."/>
            <person name="Hainaut M."/>
            <person name="Henrissat B."/>
            <person name="Grigoriev I.V."/>
            <person name="Spatafora J.W."/>
            <person name="Aime M.C."/>
        </authorList>
    </citation>
    <scope>NUCLEOTIDE SEQUENCE [LARGE SCALE GENOMIC DNA]</scope>
    <source>
        <strain evidence="8">MCA 4198</strain>
    </source>
</reference>
<dbReference type="Pfam" id="PF02492">
    <property type="entry name" value="cobW"/>
    <property type="match status" value="1"/>
</dbReference>
<dbReference type="FunFam" id="3.40.50.300:FF:000208">
    <property type="entry name" value="Urease accessory protein UreG"/>
    <property type="match status" value="1"/>
</dbReference>
<sequence>MASSQQQQQQQVCDFKKAPGAPTSGVLGSTSVDEHTHSHDQHTHSHDHSNPAQEHGHTHEIMEHPGKFSDRDVANFDQRDWDERAFTVGIGGPVGSGKTALLLALCRRLRERYNLGVITNDIFTREDQEFLIRNSALEPTDRVRAIETGGCPHAAIREDISANLAGLESLQAKYGCELLFVESGGDNLAASYSSELADLHVYVIDVAGGDKVPRKGGPGISQSDVLVINKIDLAPYVGASLDVMKRDANMMRDTGPTVFTSVKNGDGVEDVVDLILNARKRAGAEGHGRPL</sequence>
<evidence type="ECO:0000313" key="9">
    <source>
        <dbReference type="Proteomes" id="UP000245768"/>
    </source>
</evidence>
<dbReference type="Proteomes" id="UP000245768">
    <property type="component" value="Unassembled WGS sequence"/>
</dbReference>
<evidence type="ECO:0000313" key="8">
    <source>
        <dbReference type="EMBL" id="PWN93151.1"/>
    </source>
</evidence>
<dbReference type="SUPFAM" id="SSF52540">
    <property type="entry name" value="P-loop containing nucleoside triphosphate hydrolases"/>
    <property type="match status" value="1"/>
</dbReference>
<feature type="region of interest" description="Disordered" evidence="6">
    <location>
        <begin position="1"/>
        <end position="58"/>
    </location>
</feature>
<dbReference type="PANTHER" id="PTHR31715:SF0">
    <property type="entry name" value="UREASE ACCESSORY PROTEIN G"/>
    <property type="match status" value="1"/>
</dbReference>
<dbReference type="GO" id="GO:0003924">
    <property type="term" value="F:GTPase activity"/>
    <property type="evidence" value="ECO:0007669"/>
    <property type="project" value="InterPro"/>
</dbReference>
<dbReference type="EMBL" id="KZ819634">
    <property type="protein sequence ID" value="PWN93151.1"/>
    <property type="molecule type" value="Genomic_DNA"/>
</dbReference>
<dbReference type="InterPro" id="IPR003495">
    <property type="entry name" value="CobW/HypB/UreG_nucleotide-bd"/>
</dbReference>
<organism evidence="8 9">
    <name type="scientific">Acaromyces ingoldii</name>
    <dbReference type="NCBI Taxonomy" id="215250"/>
    <lineage>
        <taxon>Eukaryota</taxon>
        <taxon>Fungi</taxon>
        <taxon>Dikarya</taxon>
        <taxon>Basidiomycota</taxon>
        <taxon>Ustilaginomycotina</taxon>
        <taxon>Exobasidiomycetes</taxon>
        <taxon>Exobasidiales</taxon>
        <taxon>Cryptobasidiaceae</taxon>
        <taxon>Acaromyces</taxon>
    </lineage>
</organism>
<keyword evidence="9" id="KW-1185">Reference proteome</keyword>
<feature type="compositionally biased region" description="Low complexity" evidence="6">
    <location>
        <begin position="1"/>
        <end position="11"/>
    </location>
</feature>
<dbReference type="GO" id="GO:0016151">
    <property type="term" value="F:nickel cation binding"/>
    <property type="evidence" value="ECO:0007669"/>
    <property type="project" value="InterPro"/>
</dbReference>
<keyword evidence="3" id="KW-0996">Nickel insertion</keyword>
<dbReference type="GO" id="GO:0043419">
    <property type="term" value="P:urea catabolic process"/>
    <property type="evidence" value="ECO:0007669"/>
    <property type="project" value="InterPro"/>
</dbReference>
<keyword evidence="2" id="KW-0547">Nucleotide-binding</keyword>
<dbReference type="RefSeq" id="XP_025380349.1">
    <property type="nucleotide sequence ID" value="XM_025520399.1"/>
</dbReference>
<dbReference type="GeneID" id="37042315"/>
<evidence type="ECO:0000256" key="2">
    <source>
        <dbReference type="ARBA" id="ARBA00022741"/>
    </source>
</evidence>
<dbReference type="HAMAP" id="MF_01389">
    <property type="entry name" value="UreG"/>
    <property type="match status" value="1"/>
</dbReference>
<dbReference type="NCBIfam" id="TIGR00101">
    <property type="entry name" value="ureG"/>
    <property type="match status" value="1"/>
</dbReference>
<dbReference type="STRING" id="215250.A0A316YV72"/>
<dbReference type="InParanoid" id="A0A316YV72"/>
<keyword evidence="5" id="KW-0143">Chaperone</keyword>
<evidence type="ECO:0000256" key="4">
    <source>
        <dbReference type="ARBA" id="ARBA00023134"/>
    </source>
</evidence>
<feature type="domain" description="CobW/HypB/UreG nucleotide-binding" evidence="7">
    <location>
        <begin position="87"/>
        <end position="257"/>
    </location>
</feature>
<evidence type="ECO:0000256" key="5">
    <source>
        <dbReference type="ARBA" id="ARBA00023186"/>
    </source>
</evidence>
<accession>A0A316YV72</accession>
<proteinExistence type="inferred from homology"/>
<dbReference type="PANTHER" id="PTHR31715">
    <property type="entry name" value="UREASE ACCESSORY PROTEIN G"/>
    <property type="match status" value="1"/>
</dbReference>
<evidence type="ECO:0000256" key="1">
    <source>
        <dbReference type="ARBA" id="ARBA00005732"/>
    </source>
</evidence>
<feature type="compositionally biased region" description="Basic and acidic residues" evidence="6">
    <location>
        <begin position="32"/>
        <end position="58"/>
    </location>
</feature>
<dbReference type="AlphaFoldDB" id="A0A316YV72"/>
<keyword evidence="4" id="KW-0342">GTP-binding</keyword>
<dbReference type="FunCoup" id="A0A316YV72">
    <property type="interactions" value="14"/>
</dbReference>
<dbReference type="OrthoDB" id="10063137at2759"/>
<evidence type="ECO:0000256" key="6">
    <source>
        <dbReference type="SAM" id="MobiDB-lite"/>
    </source>
</evidence>
<protein>
    <submittedName>
        <fullName evidence="8">Urease accessory protein UreG</fullName>
    </submittedName>
</protein>
<dbReference type="InterPro" id="IPR027417">
    <property type="entry name" value="P-loop_NTPase"/>
</dbReference>
<comment type="similarity">
    <text evidence="1">Belongs to the SIMIBI class G3E GTPase family. UreG subfamily.</text>
</comment>
<dbReference type="CDD" id="cd05540">
    <property type="entry name" value="UreG"/>
    <property type="match status" value="1"/>
</dbReference>
<dbReference type="Gene3D" id="3.40.50.300">
    <property type="entry name" value="P-loop containing nucleotide triphosphate hydrolases"/>
    <property type="match status" value="1"/>
</dbReference>
<dbReference type="GO" id="GO:0005525">
    <property type="term" value="F:GTP binding"/>
    <property type="evidence" value="ECO:0007669"/>
    <property type="project" value="UniProtKB-KW"/>
</dbReference>
<evidence type="ECO:0000256" key="3">
    <source>
        <dbReference type="ARBA" id="ARBA00022988"/>
    </source>
</evidence>
<gene>
    <name evidence="8" type="ORF">FA10DRAFT_263847</name>
</gene>